<reference evidence="7" key="1">
    <citation type="submission" date="2020-04" db="EMBL/GenBank/DDBJ databases">
        <authorList>
            <person name="Zhang T."/>
        </authorList>
    </citation>
    <scope>NUCLEOTIDE SEQUENCE</scope>
    <source>
        <strain evidence="7">HKST-UBA01</strain>
    </source>
</reference>
<evidence type="ECO:0000256" key="5">
    <source>
        <dbReference type="SAM" id="MobiDB-lite"/>
    </source>
</evidence>
<dbReference type="EMBL" id="JAGQHR010000325">
    <property type="protein sequence ID" value="MCA9728214.1"/>
    <property type="molecule type" value="Genomic_DNA"/>
</dbReference>
<evidence type="ECO:0000256" key="1">
    <source>
        <dbReference type="ARBA" id="ARBA00004141"/>
    </source>
</evidence>
<evidence type="ECO:0000313" key="7">
    <source>
        <dbReference type="EMBL" id="MCA9728214.1"/>
    </source>
</evidence>
<dbReference type="Proteomes" id="UP000697710">
    <property type="component" value="Unassembled WGS sequence"/>
</dbReference>
<comment type="caution">
    <text evidence="7">The sequence shown here is derived from an EMBL/GenBank/DDBJ whole genome shotgun (WGS) entry which is preliminary data.</text>
</comment>
<accession>A0A956LZ72</accession>
<feature type="compositionally biased region" description="Polar residues" evidence="5">
    <location>
        <begin position="368"/>
        <end position="380"/>
    </location>
</feature>
<keyword evidence="4 6" id="KW-0472">Membrane</keyword>
<reference evidence="7" key="2">
    <citation type="journal article" date="2021" name="Microbiome">
        <title>Successional dynamics and alternative stable states in a saline activated sludge microbial community over 9 years.</title>
        <authorList>
            <person name="Wang Y."/>
            <person name="Ye J."/>
            <person name="Ju F."/>
            <person name="Liu L."/>
            <person name="Boyd J.A."/>
            <person name="Deng Y."/>
            <person name="Parks D.H."/>
            <person name="Jiang X."/>
            <person name="Yin X."/>
            <person name="Woodcroft B.J."/>
            <person name="Tyson G.W."/>
            <person name="Hugenholtz P."/>
            <person name="Polz M.F."/>
            <person name="Zhang T."/>
        </authorList>
    </citation>
    <scope>NUCLEOTIDE SEQUENCE</scope>
    <source>
        <strain evidence="7">HKST-UBA01</strain>
    </source>
</reference>
<keyword evidence="3 6" id="KW-1133">Transmembrane helix</keyword>
<evidence type="ECO:0000313" key="8">
    <source>
        <dbReference type="Proteomes" id="UP000697710"/>
    </source>
</evidence>
<dbReference type="AlphaFoldDB" id="A0A956LZ72"/>
<name>A0A956LZ72_UNCEI</name>
<comment type="subcellular location">
    <subcellularLocation>
        <location evidence="1">Membrane</location>
        <topology evidence="1">Multi-pass membrane protein</topology>
    </subcellularLocation>
</comment>
<proteinExistence type="predicted"/>
<sequence>MKRILIPIGIGLGIFALVGVVGSALVVFQEASRIHPILGWTVLGLLALGFFLLVILPVSRVLALPGALVAPKERTGTDWARYLQRYADRLLSNRHVKEGYGGIDALRQTRDAARGKTPTSNDLDALLTQIEATTRHLDKIANQKIVQHAAAVFVVTGASQSGRFDTGIVFSTQIRMVKELAELYYQRPGPRELWQLYANVGGSAFLAGEIQDSELLAVLGAPVSAALSGFVPVSGTAPLISLMVHSLLDGSANALLTLRVGILARRYCGVAVGSSRREVARSASIEAAGLLAGVVAQGARRIASATRRLVVQGAVQGPQTAVRGVTDMGTTVVQEISRLAGRVGDKAWRASQSAFRGISRIAGEGGTANPSRSGLESSGVGTAVEGSRTIPVDPVDPQSTRSRADNVADLAGEMPTDPAIARDTLRFWERVAEFFGA</sequence>
<evidence type="ECO:0000256" key="2">
    <source>
        <dbReference type="ARBA" id="ARBA00022692"/>
    </source>
</evidence>
<dbReference type="GO" id="GO:0016020">
    <property type="term" value="C:membrane"/>
    <property type="evidence" value="ECO:0007669"/>
    <property type="project" value="UniProtKB-SubCell"/>
</dbReference>
<organism evidence="7 8">
    <name type="scientific">Eiseniibacteriota bacterium</name>
    <dbReference type="NCBI Taxonomy" id="2212470"/>
    <lineage>
        <taxon>Bacteria</taxon>
        <taxon>Candidatus Eiseniibacteriota</taxon>
    </lineage>
</organism>
<gene>
    <name evidence="7" type="ORF">KC729_11065</name>
</gene>
<feature type="region of interest" description="Disordered" evidence="5">
    <location>
        <begin position="361"/>
        <end position="402"/>
    </location>
</feature>
<keyword evidence="2 6" id="KW-0812">Transmembrane</keyword>
<feature type="transmembrane region" description="Helical" evidence="6">
    <location>
        <begin position="37"/>
        <end position="58"/>
    </location>
</feature>
<protein>
    <submittedName>
        <fullName evidence="7">DUF697 domain-containing protein</fullName>
    </submittedName>
</protein>
<evidence type="ECO:0000256" key="6">
    <source>
        <dbReference type="SAM" id="Phobius"/>
    </source>
</evidence>
<dbReference type="Pfam" id="PF05128">
    <property type="entry name" value="DUF697"/>
    <property type="match status" value="1"/>
</dbReference>
<evidence type="ECO:0000256" key="3">
    <source>
        <dbReference type="ARBA" id="ARBA00022989"/>
    </source>
</evidence>
<dbReference type="InterPro" id="IPR021147">
    <property type="entry name" value="DUF697"/>
</dbReference>
<feature type="transmembrane region" description="Helical" evidence="6">
    <location>
        <begin position="6"/>
        <end position="28"/>
    </location>
</feature>
<evidence type="ECO:0000256" key="4">
    <source>
        <dbReference type="ARBA" id="ARBA00023136"/>
    </source>
</evidence>